<feature type="domain" description="Multidrug resistance protein MdtA-like C-terminal permuted SH3" evidence="8">
    <location>
        <begin position="312"/>
        <end position="368"/>
    </location>
</feature>
<keyword evidence="10" id="KW-1185">Reference proteome</keyword>
<feature type="compositionally biased region" description="Low complexity" evidence="4">
    <location>
        <begin position="391"/>
        <end position="403"/>
    </location>
</feature>
<dbReference type="InterPro" id="IPR058626">
    <property type="entry name" value="MdtA-like_b-barrel"/>
</dbReference>
<dbReference type="Pfam" id="PF25876">
    <property type="entry name" value="HH_MFP_RND"/>
    <property type="match status" value="1"/>
</dbReference>
<protein>
    <submittedName>
        <fullName evidence="9">Efflux RND transporter periplasmic adaptor subunit</fullName>
    </submittedName>
</protein>
<gene>
    <name evidence="9" type="ORF">DU505_08760</name>
</gene>
<dbReference type="GO" id="GO:0005886">
    <property type="term" value="C:plasma membrane"/>
    <property type="evidence" value="ECO:0007669"/>
    <property type="project" value="TreeGrafter"/>
</dbReference>
<dbReference type="Gene3D" id="1.10.287.470">
    <property type="entry name" value="Helix hairpin bin"/>
    <property type="match status" value="1"/>
</dbReference>
<dbReference type="GO" id="GO:0030313">
    <property type="term" value="C:cell envelope"/>
    <property type="evidence" value="ECO:0007669"/>
    <property type="project" value="UniProtKB-SubCell"/>
</dbReference>
<proteinExistence type="inferred from homology"/>
<feature type="domain" description="Multidrug resistance protein MdtA-like alpha-helical hairpin" evidence="5">
    <location>
        <begin position="113"/>
        <end position="183"/>
    </location>
</feature>
<dbReference type="EMBL" id="QPII01000005">
    <property type="protein sequence ID" value="RCV89684.1"/>
    <property type="molecule type" value="Genomic_DNA"/>
</dbReference>
<dbReference type="Gene3D" id="2.40.420.20">
    <property type="match status" value="1"/>
</dbReference>
<dbReference type="Proteomes" id="UP000252405">
    <property type="component" value="Unassembled WGS sequence"/>
</dbReference>
<evidence type="ECO:0000259" key="5">
    <source>
        <dbReference type="Pfam" id="PF25876"/>
    </source>
</evidence>
<accession>A0A368TY76</accession>
<feature type="domain" description="Multidrug resistance protein MdtA-like barrel-sandwich hybrid" evidence="6">
    <location>
        <begin position="73"/>
        <end position="215"/>
    </location>
</feature>
<dbReference type="AlphaFoldDB" id="A0A368TY76"/>
<dbReference type="PANTHER" id="PTHR30158">
    <property type="entry name" value="ACRA/E-RELATED COMPONENT OF DRUG EFFLUX TRANSPORTER"/>
    <property type="match status" value="1"/>
</dbReference>
<dbReference type="InterPro" id="IPR006143">
    <property type="entry name" value="RND_pump_MFP"/>
</dbReference>
<dbReference type="SUPFAM" id="SSF111369">
    <property type="entry name" value="HlyD-like secretion proteins"/>
    <property type="match status" value="1"/>
</dbReference>
<evidence type="ECO:0000259" key="7">
    <source>
        <dbReference type="Pfam" id="PF25944"/>
    </source>
</evidence>
<evidence type="ECO:0000256" key="1">
    <source>
        <dbReference type="ARBA" id="ARBA00004519"/>
    </source>
</evidence>
<feature type="domain" description="Multidrug resistance protein MdtA-like beta-barrel" evidence="7">
    <location>
        <begin position="218"/>
        <end position="307"/>
    </location>
</feature>
<dbReference type="Pfam" id="PF25944">
    <property type="entry name" value="Beta-barrel_RND"/>
    <property type="match status" value="1"/>
</dbReference>
<dbReference type="NCBIfam" id="TIGR01730">
    <property type="entry name" value="RND_mfp"/>
    <property type="match status" value="1"/>
</dbReference>
<evidence type="ECO:0000313" key="9">
    <source>
        <dbReference type="EMBL" id="RCV89684.1"/>
    </source>
</evidence>
<dbReference type="Pfam" id="PF25917">
    <property type="entry name" value="BSH_RND"/>
    <property type="match status" value="1"/>
</dbReference>
<dbReference type="Gene3D" id="2.40.50.100">
    <property type="match status" value="1"/>
</dbReference>
<dbReference type="GO" id="GO:0046677">
    <property type="term" value="P:response to antibiotic"/>
    <property type="evidence" value="ECO:0007669"/>
    <property type="project" value="TreeGrafter"/>
</dbReference>
<feature type="coiled-coil region" evidence="3">
    <location>
        <begin position="107"/>
        <end position="141"/>
    </location>
</feature>
<evidence type="ECO:0000313" key="10">
    <source>
        <dbReference type="Proteomes" id="UP000252405"/>
    </source>
</evidence>
<dbReference type="Gene3D" id="2.40.30.170">
    <property type="match status" value="1"/>
</dbReference>
<name>A0A368TY76_9GAMM</name>
<evidence type="ECO:0000256" key="4">
    <source>
        <dbReference type="SAM" id="MobiDB-lite"/>
    </source>
</evidence>
<comment type="caution">
    <text evidence="9">The sequence shown here is derived from an EMBL/GenBank/DDBJ whole genome shotgun (WGS) entry which is preliminary data.</text>
</comment>
<reference evidence="9 10" key="1">
    <citation type="submission" date="2018-07" db="EMBL/GenBank/DDBJ databases">
        <title>Halomonas montanilacus sp. nov., isolated from Lake Pengyan on Tibetan Plateau.</title>
        <authorList>
            <person name="Lu H."/>
            <person name="Xing P."/>
            <person name="Wu Q."/>
        </authorList>
    </citation>
    <scope>NUCLEOTIDE SEQUENCE [LARGE SCALE GENOMIC DNA]</scope>
    <source>
        <strain evidence="9 10">PYC7W</strain>
    </source>
</reference>
<feature type="compositionally biased region" description="Acidic residues" evidence="4">
    <location>
        <begin position="404"/>
        <end position="423"/>
    </location>
</feature>
<dbReference type="InterPro" id="IPR058625">
    <property type="entry name" value="MdtA-like_BSH"/>
</dbReference>
<evidence type="ECO:0000259" key="8">
    <source>
        <dbReference type="Pfam" id="PF25967"/>
    </source>
</evidence>
<keyword evidence="3" id="KW-0175">Coiled coil</keyword>
<evidence type="ECO:0000259" key="6">
    <source>
        <dbReference type="Pfam" id="PF25917"/>
    </source>
</evidence>
<sequence length="423" mass="45288">MLLSPPGGRLPVKWILALGLLATLLAGCEQDENGGGAAMGGGERPPPQVSVLGVEPRSVDVVEEYAARVRGSREVEVRARVQGILEERLYTEGQVVEEGEPLFHIDSEPYEIELQRAQAERANAQAELNQAQREWQRISTLYNQNAVSERERDTALSARELAEARFALTETGVANAELNLDYTEVRAPLAGMTGLESFPEGSLIERGTLLTTVTQQDPIHVRFSLPEGDAALQRTARRAMAANGEAHQREALLILPDGSEYGETGIVDFTASTIDPRTGSVSARAVFPNADGDVVPGQFVRIKLKAQTLDDVFLIPQEAVGQGPEGARVFVVVDDVAESRTVELGPVVDSRQVVLAGLESGDRLVVNGQVALQNGMPVQASEVESHEAALEEAANAKASAAETSDAELEPDDAEADVQADEEG</sequence>
<dbReference type="InterPro" id="IPR058627">
    <property type="entry name" value="MdtA-like_C"/>
</dbReference>
<dbReference type="GO" id="GO:0022857">
    <property type="term" value="F:transmembrane transporter activity"/>
    <property type="evidence" value="ECO:0007669"/>
    <property type="project" value="InterPro"/>
</dbReference>
<dbReference type="Pfam" id="PF25967">
    <property type="entry name" value="RND-MFP_C"/>
    <property type="match status" value="1"/>
</dbReference>
<dbReference type="InterPro" id="IPR058624">
    <property type="entry name" value="MdtA-like_HH"/>
</dbReference>
<comment type="subcellular location">
    <subcellularLocation>
        <location evidence="1">Cell inner membrane</location>
        <topology evidence="1">Lipid-anchor</topology>
    </subcellularLocation>
</comment>
<organism evidence="9 10">
    <name type="scientific">Billgrantia montanilacus</name>
    <dbReference type="NCBI Taxonomy" id="2282305"/>
    <lineage>
        <taxon>Bacteria</taxon>
        <taxon>Pseudomonadati</taxon>
        <taxon>Pseudomonadota</taxon>
        <taxon>Gammaproteobacteria</taxon>
        <taxon>Oceanospirillales</taxon>
        <taxon>Halomonadaceae</taxon>
        <taxon>Billgrantia</taxon>
    </lineage>
</organism>
<dbReference type="OrthoDB" id="9800613at2"/>
<comment type="similarity">
    <text evidence="2">Belongs to the membrane fusion protein (MFP) (TC 8.A.1) family.</text>
</comment>
<evidence type="ECO:0000256" key="2">
    <source>
        <dbReference type="ARBA" id="ARBA00009477"/>
    </source>
</evidence>
<feature type="region of interest" description="Disordered" evidence="4">
    <location>
        <begin position="382"/>
        <end position="423"/>
    </location>
</feature>
<evidence type="ECO:0000256" key="3">
    <source>
        <dbReference type="SAM" id="Coils"/>
    </source>
</evidence>